<keyword evidence="2" id="KW-1185">Reference proteome</keyword>
<evidence type="ECO:0000313" key="1">
    <source>
        <dbReference type="EMBL" id="RKI87885.1"/>
    </source>
</evidence>
<comment type="caution">
    <text evidence="1">The sequence shown here is derived from an EMBL/GenBank/DDBJ whole genome shotgun (WGS) entry which is preliminary data.</text>
</comment>
<dbReference type="EMBL" id="RAYQ01000034">
    <property type="protein sequence ID" value="RKI87885.1"/>
    <property type="molecule type" value="Genomic_DNA"/>
</dbReference>
<reference evidence="1 2" key="1">
    <citation type="submission" date="2018-09" db="EMBL/GenBank/DDBJ databases">
        <title>Murine metabolic-syndrome-specific gut microbial biobank.</title>
        <authorList>
            <person name="Liu C."/>
        </authorList>
    </citation>
    <scope>NUCLEOTIDE SEQUENCE [LARGE SCALE GENOMIC DNA]</scope>
    <source>
        <strain evidence="1 2">0.1xD8-82</strain>
    </source>
</reference>
<sequence length="68" mass="8078">MKFYEVTIILGGKQQERLENLAKRFKQINGWEEWDIMQFVVNGLIGSREDMLAFMERKATELERLDIA</sequence>
<evidence type="ECO:0000313" key="2">
    <source>
        <dbReference type="Proteomes" id="UP000280696"/>
    </source>
</evidence>
<dbReference type="OrthoDB" id="2083699at2"/>
<gene>
    <name evidence="1" type="ORF">D7V94_20195</name>
</gene>
<protein>
    <submittedName>
        <fullName evidence="1">Uncharacterized protein</fullName>
    </submittedName>
</protein>
<dbReference type="AlphaFoldDB" id="A0A3A9ANJ3"/>
<dbReference type="Proteomes" id="UP000280696">
    <property type="component" value="Unassembled WGS sequence"/>
</dbReference>
<proteinExistence type="predicted"/>
<dbReference type="RefSeq" id="WP_120472106.1">
    <property type="nucleotide sequence ID" value="NZ_RAYQ01000034.1"/>
</dbReference>
<name>A0A3A9ANJ3_9FIRM</name>
<accession>A0A3A9ANJ3</accession>
<organism evidence="1 2">
    <name type="scientific">Parablautia intestinalis</name>
    <dbReference type="NCBI Taxonomy" id="2320100"/>
    <lineage>
        <taxon>Bacteria</taxon>
        <taxon>Bacillati</taxon>
        <taxon>Bacillota</taxon>
        <taxon>Clostridia</taxon>
        <taxon>Lachnospirales</taxon>
        <taxon>Lachnospiraceae</taxon>
        <taxon>Parablautia</taxon>
    </lineage>
</organism>